<evidence type="ECO:0000313" key="3">
    <source>
        <dbReference type="Proteomes" id="UP000001968"/>
    </source>
</evidence>
<organism evidence="2 3">
    <name type="scientific">Syntrophomonas wolfei subsp. wolfei (strain DSM 2245B / Goettingen)</name>
    <dbReference type="NCBI Taxonomy" id="335541"/>
    <lineage>
        <taxon>Bacteria</taxon>
        <taxon>Bacillati</taxon>
        <taxon>Bacillota</taxon>
        <taxon>Clostridia</taxon>
        <taxon>Eubacteriales</taxon>
        <taxon>Syntrophomonadaceae</taxon>
        <taxon>Syntrophomonas</taxon>
    </lineage>
</organism>
<feature type="compositionally biased region" description="Low complexity" evidence="1">
    <location>
        <begin position="473"/>
        <end position="487"/>
    </location>
</feature>
<dbReference type="AlphaFoldDB" id="Q0AXS0"/>
<dbReference type="HOGENOM" id="CLU_037320_0_0_9"/>
<accession>Q0AXS0</accession>
<proteinExistence type="predicted"/>
<dbReference type="eggNOG" id="COG0189">
    <property type="taxonomic scope" value="Bacteria"/>
</dbReference>
<feature type="region of interest" description="Disordered" evidence="1">
    <location>
        <begin position="456"/>
        <end position="543"/>
    </location>
</feature>
<dbReference type="InterPro" id="IPR025681">
    <property type="entry name" value="COOH-NH2_lig"/>
</dbReference>
<evidence type="ECO:0000256" key="1">
    <source>
        <dbReference type="SAM" id="MobiDB-lite"/>
    </source>
</evidence>
<dbReference type="Pfam" id="PF14395">
    <property type="entry name" value="COOH-NH2_lig"/>
    <property type="match status" value="1"/>
</dbReference>
<keyword evidence="3" id="KW-1185">Reference proteome</keyword>
<dbReference type="STRING" id="335541.Swol_1175"/>
<feature type="compositionally biased region" description="Polar residues" evidence="1">
    <location>
        <begin position="493"/>
        <end position="528"/>
    </location>
</feature>
<dbReference type="RefSeq" id="WP_011640587.1">
    <property type="nucleotide sequence ID" value="NC_008346.1"/>
</dbReference>
<dbReference type="KEGG" id="swo:Swol_1175"/>
<dbReference type="EMBL" id="CP000448">
    <property type="protein sequence ID" value="ABI68484.1"/>
    <property type="molecule type" value="Genomic_DNA"/>
</dbReference>
<name>Q0AXS0_SYNWW</name>
<sequence>MNLSIIYQENESGEEFCRRLLKEWNEASYESLDIKGVKHLVIDIKDRNSRTRRLFNSPTAIGNCLDPDIFSSILLLNRIPCGSLEDEENKIRSYHILVSDLKILAIQIKTPGRGKEKVKYIKEIENKKVAEWARRVMHLLGLDFGLVKINLNARRKLKVMQVDPSPYLREKDLEAVLKRIREIYQLEELMFNTEVKLGADPEFMMLNSKTGKMLSASEFFPRDGVVGCDNIRIPNRQQRPVAELRPKPEFSPLDLVENIKQALNTASRMAPYRNVKWLAGSQPVGGYSIGGHIHFSNVKINAALLRALDNYLGLLVFFIEDPIPAIKRRKKYGYLGDYRLKDYGGFEYRTPASWLVSREVSAAVLCLAKIVSSRYHYLNKNFLNSPEAQAAFYEGKHSFFRKNFTEIWSDLKKTDLFPLYAQELEIFREMIENEVQWNEKADFRKAWKIYAGGKTVSPAKKEGKSARANQGGSITTNNSISVSSNINRRARSQYNIRTTSSAVTHSSQATAERSGSTLRTESRSQSTGRIISPQQIRRSRVVR</sequence>
<dbReference type="Proteomes" id="UP000001968">
    <property type="component" value="Chromosome"/>
</dbReference>
<dbReference type="OrthoDB" id="2078085at2"/>
<protein>
    <recommendedName>
        <fullName evidence="4">Phage phiEco32-like COOH.NH2 ligase-type 2</fullName>
    </recommendedName>
</protein>
<reference evidence="3" key="1">
    <citation type="journal article" date="2010" name="Environ. Microbiol.">
        <title>The genome of Syntrophomonas wolfei: new insights into syntrophic metabolism and biohydrogen production.</title>
        <authorList>
            <person name="Sieber J.R."/>
            <person name="Sims D.R."/>
            <person name="Han C."/>
            <person name="Kim E."/>
            <person name="Lykidis A."/>
            <person name="Lapidus A.L."/>
            <person name="McDonnald E."/>
            <person name="Rohlin L."/>
            <person name="Culley D.E."/>
            <person name="Gunsalus R."/>
            <person name="McInerney M.J."/>
        </authorList>
    </citation>
    <scope>NUCLEOTIDE SEQUENCE [LARGE SCALE GENOMIC DNA]</scope>
    <source>
        <strain evidence="3">DSM 2245B / Goettingen</strain>
    </source>
</reference>
<evidence type="ECO:0000313" key="2">
    <source>
        <dbReference type="EMBL" id="ABI68484.1"/>
    </source>
</evidence>
<gene>
    <name evidence="2" type="ordered locus">Swol_1175</name>
</gene>
<evidence type="ECO:0008006" key="4">
    <source>
        <dbReference type="Google" id="ProtNLM"/>
    </source>
</evidence>